<proteinExistence type="inferred from homology"/>
<evidence type="ECO:0000256" key="3">
    <source>
        <dbReference type="ARBA" id="ARBA00008741"/>
    </source>
</evidence>
<keyword evidence="9 12" id="KW-0201">Cytochrome c-type biogenesis</keyword>
<evidence type="ECO:0000256" key="4">
    <source>
        <dbReference type="ARBA" id="ARBA00016461"/>
    </source>
</evidence>
<keyword evidence="11 12" id="KW-0472">Membrane</keyword>
<evidence type="ECO:0000256" key="7">
    <source>
        <dbReference type="ARBA" id="ARBA00022519"/>
    </source>
</evidence>
<reference evidence="13 14" key="1">
    <citation type="submission" date="2020-05" db="EMBL/GenBank/DDBJ databases">
        <title>Gimesia benthica sp. nov., a novel planctomycete isolated from a deep-sea water sample of the Northwest Indian Ocean.</title>
        <authorList>
            <person name="Wang J."/>
            <person name="Ruan C."/>
            <person name="Song L."/>
            <person name="Zhu Y."/>
            <person name="Li A."/>
            <person name="Zheng X."/>
            <person name="Wang L."/>
            <person name="Lu Z."/>
            <person name="Huang Y."/>
            <person name="Du W."/>
            <person name="Zhou Y."/>
            <person name="Huang L."/>
            <person name="Dai X."/>
        </authorList>
    </citation>
    <scope>NUCLEOTIDE SEQUENCE [LARGE SCALE GENOMIC DNA]</scope>
    <source>
        <strain evidence="13 14">YYQ-30</strain>
    </source>
</reference>
<evidence type="ECO:0000256" key="12">
    <source>
        <dbReference type="RuleBase" id="RU363101"/>
    </source>
</evidence>
<dbReference type="GO" id="GO:0017004">
    <property type="term" value="P:cytochrome complex assembly"/>
    <property type="evidence" value="ECO:0007669"/>
    <property type="project" value="UniProtKB-KW"/>
</dbReference>
<comment type="caution">
    <text evidence="13">The sequence shown here is derived from an EMBL/GenBank/DDBJ whole genome shotgun (WGS) entry which is preliminary data.</text>
</comment>
<dbReference type="Proteomes" id="UP000572377">
    <property type="component" value="Unassembled WGS sequence"/>
</dbReference>
<evidence type="ECO:0000313" key="13">
    <source>
        <dbReference type="EMBL" id="NNU81009.1"/>
    </source>
</evidence>
<comment type="similarity">
    <text evidence="3 12">Belongs to the CcmD/CycX/HelD family.</text>
</comment>
<evidence type="ECO:0000256" key="5">
    <source>
        <dbReference type="ARBA" id="ARBA00022448"/>
    </source>
</evidence>
<evidence type="ECO:0000256" key="10">
    <source>
        <dbReference type="ARBA" id="ARBA00022989"/>
    </source>
</evidence>
<comment type="subcellular location">
    <subcellularLocation>
        <location evidence="2 12">Cell inner membrane</location>
        <topology evidence="2 12">Single-pass membrane protein</topology>
    </subcellularLocation>
</comment>
<evidence type="ECO:0000256" key="9">
    <source>
        <dbReference type="ARBA" id="ARBA00022748"/>
    </source>
</evidence>
<evidence type="ECO:0000256" key="8">
    <source>
        <dbReference type="ARBA" id="ARBA00022692"/>
    </source>
</evidence>
<keyword evidence="14" id="KW-1185">Reference proteome</keyword>
<gene>
    <name evidence="13" type="primary">ccmD</name>
    <name evidence="13" type="ORF">HMH01_11230</name>
</gene>
<keyword evidence="8 12" id="KW-0812">Transmembrane</keyword>
<dbReference type="Pfam" id="PF04995">
    <property type="entry name" value="CcmD"/>
    <property type="match status" value="1"/>
</dbReference>
<organism evidence="13 14">
    <name type="scientific">Halovulum dunhuangense</name>
    <dbReference type="NCBI Taxonomy" id="1505036"/>
    <lineage>
        <taxon>Bacteria</taxon>
        <taxon>Pseudomonadati</taxon>
        <taxon>Pseudomonadota</taxon>
        <taxon>Alphaproteobacteria</taxon>
        <taxon>Rhodobacterales</taxon>
        <taxon>Paracoccaceae</taxon>
        <taxon>Halovulum</taxon>
    </lineage>
</organism>
<dbReference type="EMBL" id="JABFBC010000002">
    <property type="protein sequence ID" value="NNU81009.1"/>
    <property type="molecule type" value="Genomic_DNA"/>
</dbReference>
<evidence type="ECO:0000313" key="14">
    <source>
        <dbReference type="Proteomes" id="UP000572377"/>
    </source>
</evidence>
<sequence length="52" mass="5463">MPELGPYAGAVLSAYAVSILLIGALVALSLRRAAKMRAALRRAEKKEGATHV</sequence>
<dbReference type="AlphaFoldDB" id="A0A849L3V1"/>
<evidence type="ECO:0000256" key="2">
    <source>
        <dbReference type="ARBA" id="ARBA00004377"/>
    </source>
</evidence>
<feature type="transmembrane region" description="Helical" evidence="12">
    <location>
        <begin position="6"/>
        <end position="28"/>
    </location>
</feature>
<keyword evidence="10 12" id="KW-1133">Transmembrane helix</keyword>
<keyword evidence="5 12" id="KW-0813">Transport</keyword>
<evidence type="ECO:0000256" key="1">
    <source>
        <dbReference type="ARBA" id="ARBA00002442"/>
    </source>
</evidence>
<dbReference type="RefSeq" id="WP_171325575.1">
    <property type="nucleotide sequence ID" value="NZ_JABFBC010000002.1"/>
</dbReference>
<dbReference type="NCBIfam" id="TIGR03141">
    <property type="entry name" value="cytochro_ccmD"/>
    <property type="match status" value="1"/>
</dbReference>
<dbReference type="InterPro" id="IPR007078">
    <property type="entry name" value="Haem_export_protD_CcmD"/>
</dbReference>
<accession>A0A849L3V1</accession>
<dbReference type="GO" id="GO:0015886">
    <property type="term" value="P:heme transport"/>
    <property type="evidence" value="ECO:0007669"/>
    <property type="project" value="InterPro"/>
</dbReference>
<protein>
    <recommendedName>
        <fullName evidence="4 12">Heme exporter protein D</fullName>
    </recommendedName>
</protein>
<keyword evidence="7 12" id="KW-0997">Cell inner membrane</keyword>
<comment type="function">
    <text evidence="1 12">Required for the export of heme to the periplasm for the biogenesis of c-type cytochromes.</text>
</comment>
<keyword evidence="6 12" id="KW-1003">Cell membrane</keyword>
<evidence type="ECO:0000256" key="6">
    <source>
        <dbReference type="ARBA" id="ARBA00022475"/>
    </source>
</evidence>
<dbReference type="GO" id="GO:0005886">
    <property type="term" value="C:plasma membrane"/>
    <property type="evidence" value="ECO:0007669"/>
    <property type="project" value="UniProtKB-SubCell"/>
</dbReference>
<name>A0A849L3V1_9RHOB</name>
<evidence type="ECO:0000256" key="11">
    <source>
        <dbReference type="ARBA" id="ARBA00023136"/>
    </source>
</evidence>